<dbReference type="WBParaSite" id="ECPE_0000173101-mRNA-1">
    <property type="protein sequence ID" value="ECPE_0000173101-mRNA-1"/>
    <property type="gene ID" value="ECPE_0000173101"/>
</dbReference>
<name>A0A183A446_9TREM</name>
<dbReference type="EMBL" id="UZAN01014202">
    <property type="protein sequence ID" value="VDP45343.1"/>
    <property type="molecule type" value="Genomic_DNA"/>
</dbReference>
<gene>
    <name evidence="1" type="ORF">ECPE_LOCUS1731</name>
</gene>
<protein>
    <submittedName>
        <fullName evidence="1 3">Uncharacterized protein</fullName>
    </submittedName>
</protein>
<dbReference type="Proteomes" id="UP000272942">
    <property type="component" value="Unassembled WGS sequence"/>
</dbReference>
<organism evidence="3">
    <name type="scientific">Echinostoma caproni</name>
    <dbReference type="NCBI Taxonomy" id="27848"/>
    <lineage>
        <taxon>Eukaryota</taxon>
        <taxon>Metazoa</taxon>
        <taxon>Spiralia</taxon>
        <taxon>Lophotrochozoa</taxon>
        <taxon>Platyhelminthes</taxon>
        <taxon>Trematoda</taxon>
        <taxon>Digenea</taxon>
        <taxon>Plagiorchiida</taxon>
        <taxon>Echinostomata</taxon>
        <taxon>Echinostomatoidea</taxon>
        <taxon>Echinostomatidae</taxon>
        <taxon>Echinostoma</taxon>
    </lineage>
</organism>
<reference evidence="1 2" key="2">
    <citation type="submission" date="2018-11" db="EMBL/GenBank/DDBJ databases">
        <authorList>
            <consortium name="Pathogen Informatics"/>
        </authorList>
    </citation>
    <scope>NUCLEOTIDE SEQUENCE [LARGE SCALE GENOMIC DNA]</scope>
    <source>
        <strain evidence="1 2">Egypt</strain>
    </source>
</reference>
<accession>A0A183A446</accession>
<reference evidence="3" key="1">
    <citation type="submission" date="2016-06" db="UniProtKB">
        <authorList>
            <consortium name="WormBaseParasite"/>
        </authorList>
    </citation>
    <scope>IDENTIFICATION</scope>
</reference>
<evidence type="ECO:0000313" key="3">
    <source>
        <dbReference type="WBParaSite" id="ECPE_0000173101-mRNA-1"/>
    </source>
</evidence>
<dbReference type="AlphaFoldDB" id="A0A183A446"/>
<keyword evidence="2" id="KW-1185">Reference proteome</keyword>
<evidence type="ECO:0000313" key="2">
    <source>
        <dbReference type="Proteomes" id="UP000272942"/>
    </source>
</evidence>
<evidence type="ECO:0000313" key="1">
    <source>
        <dbReference type="EMBL" id="VDP45343.1"/>
    </source>
</evidence>
<sequence>MEIAGNTLTPQSAKISAQKKKTMFRADLQETVAVVSSPKTEAILATK</sequence>
<proteinExistence type="predicted"/>